<sequence length="1029" mass="114532">MSLTKYAIEKNRITFTMLLVIIVMGLQIYKSLPRDSMPPYTVRVATIVSQFPGASPERVEQLVTDKVEKKVQEIPEMKEISSTSRTGLSVVTIKLYDKVTPEKLQAVWDKVRRKLDEIDDLPDNVQPRLKDDDVGVVYGIMVGVISDGFSYKEMKDCADALKDKLIKLDDAARVELGGTQDERIFVSYDEAKLQEYGLTSSKLQSMISNTNILNSGGMVEMNQERIILEPTGNFNSVDDIRNLLIPVGSKGQVVMLKDIAEVSAGYVEPASSLVRVDGKKALSLSVSLKEGANIIQLGEEVDRVVNKWNEHLPYGLEVKRLASMDTYVDKSIKNFISNLIQSIVIVLLVMLLFLGFRTGVVVASLIPIVTIMTLLIMGLMGVGLNQVTLAALIMALGMMVDNAIVVSESIMVRMDQGESAKDAAIASCKELAIPLFISTLTTSVAFLSFFLADSVMGDIMGPIFVVITIALLSSWLIAMTITAMFCALFLKVKKASKEEESQKRPFVDRIFDRITDFYKQYIVKLLPRKGLVVTVVILLFFVSIWAFRFIPFTFFPDSDRNMITIDINLPLGTKVERTSEVVSLIEQYMNDSLLVSEDRKEGVVDFSSFIGQGPFSYDLGYSQDEANSSYAHMLVNTTSFEVNQKMINKLDAFGFIHFPNADIRVGFLKGGGGGTPIEIKVQGDNPDILAELSESIKLKLTQVNGTKNVKDDWGPKSKKLVIDIDQNKARMAQITNQDIATSLRTVLDGFKTGDYREDDKSIPILLRHEGSQKIDFEKLKNINVYSQTSGKSIPLSQVAQIVPLWQYNKYLRLDLVRSINVSSELNSDGNAASIMKTMVPWLEKEKKSWPEGYRYELGGDSENTAENMAAVFKYLPLTAFLILLLLVIQFNSYKKMILVVSTIPLGVIGVVFGLIVFRSYFGFMAFLGMISLAGIVINNAIVLIDRIEIEMSENGKSRKQAVIDAGVQRLRPILLTTFTTSLGLIPLYLGGGLIWEPMAISLMIGLLFGTMITLVFIPSLYALFYRIKY</sequence>
<dbReference type="Proteomes" id="UP000826212">
    <property type="component" value="Chromosome"/>
</dbReference>
<reference evidence="1" key="1">
    <citation type="submission" date="2021-08" db="EMBL/GenBank/DDBJ databases">
        <title>Novel anaerobic bacterium isolated from sea squirt in East Sea, Republic of Korea.</title>
        <authorList>
            <person name="Nguyen T.H."/>
            <person name="Li Z."/>
            <person name="Lee Y.-J."/>
            <person name="Ko J."/>
            <person name="Kim S.-G."/>
        </authorList>
    </citation>
    <scope>NUCLEOTIDE SEQUENCE</scope>
    <source>
        <strain evidence="1">KCTC 25031</strain>
    </source>
</reference>
<protein>
    <submittedName>
        <fullName evidence="1">Efflux RND transporter permease subunit</fullName>
    </submittedName>
</protein>
<organism evidence="1 2">
    <name type="scientific">Halosquirtibacter laminarini</name>
    <dbReference type="NCBI Taxonomy" id="3374600"/>
    <lineage>
        <taxon>Bacteria</taxon>
        <taxon>Pseudomonadati</taxon>
        <taxon>Bacteroidota</taxon>
        <taxon>Bacteroidia</taxon>
        <taxon>Marinilabiliales</taxon>
        <taxon>Prolixibacteraceae</taxon>
        <taxon>Halosquirtibacter</taxon>
    </lineage>
</organism>
<keyword evidence="2" id="KW-1185">Reference proteome</keyword>
<evidence type="ECO:0000313" key="1">
    <source>
        <dbReference type="EMBL" id="QZE12781.1"/>
    </source>
</evidence>
<proteinExistence type="predicted"/>
<evidence type="ECO:0000313" key="2">
    <source>
        <dbReference type="Proteomes" id="UP000826212"/>
    </source>
</evidence>
<dbReference type="EMBL" id="CP081303">
    <property type="protein sequence ID" value="QZE12781.1"/>
    <property type="molecule type" value="Genomic_DNA"/>
</dbReference>
<name>A0AC61NHK1_9BACT</name>
<accession>A0AC61NHK1</accession>
<gene>
    <name evidence="1" type="ORF">K4L44_09285</name>
</gene>